<dbReference type="RefSeq" id="XP_016641944.1">
    <property type="nucleotide sequence ID" value="XM_016788363.1"/>
</dbReference>
<dbReference type="PROSITE" id="PS50850">
    <property type="entry name" value="MFS"/>
    <property type="match status" value="1"/>
</dbReference>
<evidence type="ECO:0000256" key="5">
    <source>
        <dbReference type="SAM" id="MobiDB-lite"/>
    </source>
</evidence>
<dbReference type="AlphaFoldDB" id="A0A084G483"/>
<feature type="transmembrane region" description="Helical" evidence="6">
    <location>
        <begin position="349"/>
        <end position="368"/>
    </location>
</feature>
<feature type="transmembrane region" description="Helical" evidence="6">
    <location>
        <begin position="404"/>
        <end position="424"/>
    </location>
</feature>
<evidence type="ECO:0000256" key="2">
    <source>
        <dbReference type="ARBA" id="ARBA00022692"/>
    </source>
</evidence>
<dbReference type="GO" id="GO:0016020">
    <property type="term" value="C:membrane"/>
    <property type="evidence" value="ECO:0007669"/>
    <property type="project" value="UniProtKB-SubCell"/>
</dbReference>
<dbReference type="Gene3D" id="1.20.1250.20">
    <property type="entry name" value="MFS general substrate transporter like domains"/>
    <property type="match status" value="1"/>
</dbReference>
<dbReference type="HOGENOM" id="CLU_000960_27_3_1"/>
<evidence type="ECO:0000259" key="7">
    <source>
        <dbReference type="PROSITE" id="PS50850"/>
    </source>
</evidence>
<feature type="transmembrane region" description="Helical" evidence="6">
    <location>
        <begin position="274"/>
        <end position="298"/>
    </location>
</feature>
<dbReference type="InterPro" id="IPR020846">
    <property type="entry name" value="MFS_dom"/>
</dbReference>
<keyword evidence="2 6" id="KW-0812">Transmembrane</keyword>
<feature type="transmembrane region" description="Helical" evidence="6">
    <location>
        <begin position="236"/>
        <end position="254"/>
    </location>
</feature>
<protein>
    <recommendedName>
        <fullName evidence="7">Major facilitator superfamily (MFS) profile domain-containing protein</fullName>
    </recommendedName>
</protein>
<dbReference type="InterPro" id="IPR005829">
    <property type="entry name" value="Sugar_transporter_CS"/>
</dbReference>
<dbReference type="PROSITE" id="PS00216">
    <property type="entry name" value="SUGAR_TRANSPORT_1"/>
    <property type="match status" value="1"/>
</dbReference>
<keyword evidence="4 6" id="KW-0472">Membrane</keyword>
<evidence type="ECO:0000313" key="8">
    <source>
        <dbReference type="EMBL" id="KEZ42145.1"/>
    </source>
</evidence>
<feature type="transmembrane region" description="Helical" evidence="6">
    <location>
        <begin position="143"/>
        <end position="162"/>
    </location>
</feature>
<feature type="transmembrane region" description="Helical" evidence="6">
    <location>
        <begin position="310"/>
        <end position="329"/>
    </location>
</feature>
<evidence type="ECO:0000256" key="4">
    <source>
        <dbReference type="ARBA" id="ARBA00023136"/>
    </source>
</evidence>
<accession>A0A084G483</accession>
<dbReference type="OMA" id="SYWAFIF"/>
<dbReference type="Gene3D" id="1.20.1720.10">
    <property type="entry name" value="Multidrug resistance protein D"/>
    <property type="match status" value="1"/>
</dbReference>
<proteinExistence type="predicted"/>
<feature type="region of interest" description="Disordered" evidence="5">
    <location>
        <begin position="1"/>
        <end position="23"/>
    </location>
</feature>
<dbReference type="PANTHER" id="PTHR42718">
    <property type="entry name" value="MAJOR FACILITATOR SUPERFAMILY MULTIDRUG TRANSPORTER MFSC"/>
    <property type="match status" value="1"/>
</dbReference>
<keyword evidence="9" id="KW-1185">Reference proteome</keyword>
<feature type="transmembrane region" description="Helical" evidence="6">
    <location>
        <begin position="486"/>
        <end position="502"/>
    </location>
</feature>
<dbReference type="Proteomes" id="UP000028545">
    <property type="component" value="Unassembled WGS sequence"/>
</dbReference>
<keyword evidence="3 6" id="KW-1133">Transmembrane helix</keyword>
<comment type="caution">
    <text evidence="8">The sequence shown here is derived from an EMBL/GenBank/DDBJ whole genome shotgun (WGS) entry which is preliminary data.</text>
</comment>
<dbReference type="SUPFAM" id="SSF103473">
    <property type="entry name" value="MFS general substrate transporter"/>
    <property type="match status" value="1"/>
</dbReference>
<gene>
    <name evidence="8" type="ORF">SAPIO_CDS6196</name>
</gene>
<reference evidence="8 9" key="1">
    <citation type="journal article" date="2014" name="Genome Announc.">
        <title>Draft genome sequence of the pathogenic fungus Scedosporium apiospermum.</title>
        <authorList>
            <person name="Vandeputte P."/>
            <person name="Ghamrawi S."/>
            <person name="Rechenmann M."/>
            <person name="Iltis A."/>
            <person name="Giraud S."/>
            <person name="Fleury M."/>
            <person name="Thornton C."/>
            <person name="Delhaes L."/>
            <person name="Meyer W."/>
            <person name="Papon N."/>
            <person name="Bouchara J.P."/>
        </authorList>
    </citation>
    <scope>NUCLEOTIDE SEQUENCE [LARGE SCALE GENOMIC DNA]</scope>
    <source>
        <strain evidence="8 9">IHEM 14462</strain>
    </source>
</reference>
<evidence type="ECO:0000256" key="6">
    <source>
        <dbReference type="SAM" id="Phobius"/>
    </source>
</evidence>
<evidence type="ECO:0000256" key="1">
    <source>
        <dbReference type="ARBA" id="ARBA00004141"/>
    </source>
</evidence>
<dbReference type="PANTHER" id="PTHR42718:SF23">
    <property type="entry name" value="MAJOR FACILITATOR SUPERFAMILY (MFS) PROFILE DOMAIN-CONTAINING PROTEIN"/>
    <property type="match status" value="1"/>
</dbReference>
<dbReference type="KEGG" id="sapo:SAPIO_CDS6196"/>
<evidence type="ECO:0000313" key="9">
    <source>
        <dbReference type="Proteomes" id="UP000028545"/>
    </source>
</evidence>
<dbReference type="Pfam" id="PF07690">
    <property type="entry name" value="MFS_1"/>
    <property type="match status" value="1"/>
</dbReference>
<dbReference type="OrthoDB" id="2985014at2759"/>
<comment type="subcellular location">
    <subcellularLocation>
        <location evidence="1">Membrane</location>
        <topology evidence="1">Multi-pass membrane protein</topology>
    </subcellularLocation>
</comment>
<organism evidence="8 9">
    <name type="scientific">Pseudallescheria apiosperma</name>
    <name type="common">Scedosporium apiospermum</name>
    <dbReference type="NCBI Taxonomy" id="563466"/>
    <lineage>
        <taxon>Eukaryota</taxon>
        <taxon>Fungi</taxon>
        <taxon>Dikarya</taxon>
        <taxon>Ascomycota</taxon>
        <taxon>Pezizomycotina</taxon>
        <taxon>Sordariomycetes</taxon>
        <taxon>Hypocreomycetidae</taxon>
        <taxon>Microascales</taxon>
        <taxon>Microascaceae</taxon>
        <taxon>Scedosporium</taxon>
    </lineage>
</organism>
<dbReference type="InterPro" id="IPR011701">
    <property type="entry name" value="MFS"/>
</dbReference>
<feature type="transmembrane region" description="Helical" evidence="6">
    <location>
        <begin position="445"/>
        <end position="466"/>
    </location>
</feature>
<evidence type="ECO:0000256" key="3">
    <source>
        <dbReference type="ARBA" id="ARBA00022989"/>
    </source>
</evidence>
<dbReference type="GeneID" id="27725268"/>
<dbReference type="InterPro" id="IPR036259">
    <property type="entry name" value="MFS_trans_sf"/>
</dbReference>
<sequence>MIDDSKDISASAARVDDGAPSISPKASKIDVSGSVTAAETSSYKELEACIIPTTGPTAKRSIGARPSCFKNTAQEVSFVAQATMAMATGPLFQGACSVITASIGHDLGMTQGQITWITASTALTAGAFQLGLGQLADLLGRKALFIIGMGSFSAFCLLVAFARTPFWMDVVCGIIGISAAMVVPPAIGIMGAAYSVPSKRKNLAFSSFSAGNPLGFVFGTITGGVATQIFNWRATYIFLCILWALFTMLAVWMVPRVEAYPPGEPLRTRLRTFVSTFDFLGTFLTVTGCGFITAAITLGPTDGWGSAHVVAMLVVGVIILTCLPGFMAFSSSQFWLSFYMQEFLGLSPLGVAVQLLPMAIAGIIWNIVAGNVLHRINNTLLLAVGVASYIGGSVLLSLMTPHSYYWAIVFPALVLYVCGADIQFNVANMYVMQSLPTHQQGLAGGIFNMLFRLSTAVALGISTAVYTSVKGTNAGIENPMLPYTKTFYVSIALSGFSVLFLPKMKDKGERMAVALRSLKRGPSRP</sequence>
<dbReference type="EMBL" id="JOWA01000101">
    <property type="protein sequence ID" value="KEZ42145.1"/>
    <property type="molecule type" value="Genomic_DNA"/>
</dbReference>
<name>A0A084G483_PSEDA</name>
<dbReference type="GO" id="GO:0022857">
    <property type="term" value="F:transmembrane transporter activity"/>
    <property type="evidence" value="ECO:0007669"/>
    <property type="project" value="InterPro"/>
</dbReference>
<feature type="transmembrane region" description="Helical" evidence="6">
    <location>
        <begin position="174"/>
        <end position="196"/>
    </location>
</feature>
<dbReference type="VEuPathDB" id="FungiDB:SAPIO_CDS6196"/>
<feature type="transmembrane region" description="Helical" evidence="6">
    <location>
        <begin position="380"/>
        <end position="398"/>
    </location>
</feature>
<feature type="domain" description="Major facilitator superfamily (MFS) profile" evidence="7">
    <location>
        <begin position="73"/>
        <end position="509"/>
    </location>
</feature>